<evidence type="ECO:0000256" key="5">
    <source>
        <dbReference type="ARBA" id="ARBA00022989"/>
    </source>
</evidence>
<evidence type="ECO:0000256" key="7">
    <source>
        <dbReference type="SAM" id="MobiDB-lite"/>
    </source>
</evidence>
<feature type="transmembrane region" description="Helical" evidence="8">
    <location>
        <begin position="235"/>
        <end position="255"/>
    </location>
</feature>
<gene>
    <name evidence="10" type="ORF">Pa4123_30550</name>
</gene>
<evidence type="ECO:0000313" key="11">
    <source>
        <dbReference type="Proteomes" id="UP001144280"/>
    </source>
</evidence>
<feature type="transmembrane region" description="Helical" evidence="8">
    <location>
        <begin position="359"/>
        <end position="378"/>
    </location>
</feature>
<keyword evidence="5 8" id="KW-1133">Transmembrane helix</keyword>
<dbReference type="InterPro" id="IPR044049">
    <property type="entry name" value="EccD_transm"/>
</dbReference>
<feature type="transmembrane region" description="Helical" evidence="8">
    <location>
        <begin position="141"/>
        <end position="160"/>
    </location>
</feature>
<feature type="compositionally biased region" description="Low complexity" evidence="7">
    <location>
        <begin position="307"/>
        <end position="332"/>
    </location>
</feature>
<feature type="transmembrane region" description="Helical" evidence="8">
    <location>
        <begin position="207"/>
        <end position="228"/>
    </location>
</feature>
<protein>
    <recommendedName>
        <fullName evidence="9">EccD-like transmembrane domain-containing protein</fullName>
    </recommendedName>
</protein>
<feature type="region of interest" description="Disordered" evidence="7">
    <location>
        <begin position="295"/>
        <end position="343"/>
    </location>
</feature>
<evidence type="ECO:0000256" key="4">
    <source>
        <dbReference type="ARBA" id="ARBA00022692"/>
    </source>
</evidence>
<comment type="subcellular location">
    <subcellularLocation>
        <location evidence="1">Cell membrane</location>
        <topology evidence="1">Multi-pass membrane protein</topology>
    </subcellularLocation>
</comment>
<dbReference type="PIRSF" id="PIRSF017804">
    <property type="entry name" value="Secretion_EccD1"/>
    <property type="match status" value="1"/>
</dbReference>
<dbReference type="EMBL" id="BSDI01000012">
    <property type="protein sequence ID" value="GLH97780.1"/>
    <property type="molecule type" value="Genomic_DNA"/>
</dbReference>
<reference evidence="10" key="1">
    <citation type="submission" date="2022-12" db="EMBL/GenBank/DDBJ databases">
        <title>New Phytohabitans aurantiacus sp. RD004123 nov., an actinomycete isolated from soil.</title>
        <authorList>
            <person name="Triningsih D.W."/>
            <person name="Harunari E."/>
            <person name="Igarashi Y."/>
        </authorList>
    </citation>
    <scope>NUCLEOTIDE SEQUENCE</scope>
    <source>
        <strain evidence="10">RD004123</strain>
    </source>
</reference>
<feature type="transmembrane region" description="Helical" evidence="8">
    <location>
        <begin position="439"/>
        <end position="459"/>
    </location>
</feature>
<evidence type="ECO:0000256" key="1">
    <source>
        <dbReference type="ARBA" id="ARBA00004651"/>
    </source>
</evidence>
<dbReference type="Gene3D" id="3.10.20.90">
    <property type="entry name" value="Phosphatidylinositol 3-kinase Catalytic Subunit, Chain A, domain 1"/>
    <property type="match status" value="1"/>
</dbReference>
<evidence type="ECO:0000256" key="8">
    <source>
        <dbReference type="SAM" id="Phobius"/>
    </source>
</evidence>
<feature type="domain" description="EccD-like transmembrane" evidence="9">
    <location>
        <begin position="115"/>
        <end position="499"/>
    </location>
</feature>
<dbReference type="Proteomes" id="UP001144280">
    <property type="component" value="Unassembled WGS sequence"/>
</dbReference>
<feature type="transmembrane region" description="Helical" evidence="8">
    <location>
        <begin position="261"/>
        <end position="281"/>
    </location>
</feature>
<dbReference type="InterPro" id="IPR006707">
    <property type="entry name" value="T7SS_EccD"/>
</dbReference>
<evidence type="ECO:0000256" key="2">
    <source>
        <dbReference type="ARBA" id="ARBA00006162"/>
    </source>
</evidence>
<keyword evidence="4 8" id="KW-0812">Transmembrane</keyword>
<organism evidence="10 11">
    <name type="scientific">Phytohabitans aurantiacus</name>
    <dbReference type="NCBI Taxonomy" id="3016789"/>
    <lineage>
        <taxon>Bacteria</taxon>
        <taxon>Bacillati</taxon>
        <taxon>Actinomycetota</taxon>
        <taxon>Actinomycetes</taxon>
        <taxon>Micromonosporales</taxon>
        <taxon>Micromonosporaceae</taxon>
    </lineage>
</organism>
<proteinExistence type="inferred from homology"/>
<comment type="caution">
    <text evidence="10">The sequence shown here is derived from an EMBL/GenBank/DDBJ whole genome shotgun (WGS) entry which is preliminary data.</text>
</comment>
<keyword evidence="3" id="KW-1003">Cell membrane</keyword>
<evidence type="ECO:0000256" key="6">
    <source>
        <dbReference type="ARBA" id="ARBA00023136"/>
    </source>
</evidence>
<evidence type="ECO:0000313" key="10">
    <source>
        <dbReference type="EMBL" id="GLH97780.1"/>
    </source>
</evidence>
<evidence type="ECO:0000256" key="3">
    <source>
        <dbReference type="ARBA" id="ARBA00022475"/>
    </source>
</evidence>
<dbReference type="Pfam" id="PF19053">
    <property type="entry name" value="EccD"/>
    <property type="match status" value="1"/>
</dbReference>
<feature type="transmembrane region" description="Helical" evidence="8">
    <location>
        <begin position="413"/>
        <end position="433"/>
    </location>
</feature>
<accession>A0ABQ5QT58</accession>
<keyword evidence="11" id="KW-1185">Reference proteome</keyword>
<feature type="transmembrane region" description="Helical" evidence="8">
    <location>
        <begin position="471"/>
        <end position="493"/>
    </location>
</feature>
<sequence length="501" mass="49858">MAGLARVTISTPRRKLDVALPAHVPLAELLPEVLRHAGDGLADDGERHGGWVLRRADGAPLSVGQALHPQGVRDGALLFLVPARLQWTEIRYDDVVEAIADGAGQRGASWSPGATRVAGLAFAALPVAAGLFAVARVASGVLAAAAATVLLVTAAVASRVHRDRPVAAALTAYAMPYAYAAGVYIATPRPGLDGGALRDRVADLVGGAGGLVGGSVGLLVAALIAAVIVAAELRVCAAAALVGAFGALVGLTAPALPPDDIAAILLTVLVCGVGLLPLATIRLARLPLPPLTLPPTPSTEPWPDDQTPWPGSSTPGWSSAAPQPSGAGYARPPAAPGPGRPSGGASTRVFAAVARAEELLTGTLVGYAVLATGAMLVLVISGGLAARSLVAVSGVALLLRARLFAAVRQRIPLAAAGLAGLAAPATVLLASAAPSVLEIVAVGGALAAAASVAAGRTYAHRPPSPYIGRAADLLDTATVVAAVPITFAVLGLYDLARTLVT</sequence>
<keyword evidence="6 8" id="KW-0472">Membrane</keyword>
<evidence type="ECO:0000259" key="9">
    <source>
        <dbReference type="Pfam" id="PF19053"/>
    </source>
</evidence>
<name>A0ABQ5QT58_9ACTN</name>
<dbReference type="NCBIfam" id="TIGR03920">
    <property type="entry name" value="T7SS_EccD"/>
    <property type="match status" value="1"/>
</dbReference>
<feature type="transmembrane region" description="Helical" evidence="8">
    <location>
        <begin position="167"/>
        <end position="187"/>
    </location>
</feature>
<dbReference type="InterPro" id="IPR024962">
    <property type="entry name" value="YukD-like"/>
</dbReference>
<comment type="similarity">
    <text evidence="2">Belongs to the EccD/Snm4 family.</text>
</comment>
<dbReference type="Pfam" id="PF08817">
    <property type="entry name" value="YukD"/>
    <property type="match status" value="1"/>
</dbReference>